<dbReference type="STRING" id="1817867.A3F83_14060"/>
<evidence type="ECO:0000256" key="5">
    <source>
        <dbReference type="ARBA" id="ARBA00022692"/>
    </source>
</evidence>
<dbReference type="PANTHER" id="PTHR31412:SF0">
    <property type="entry name" value="ZINC METALLOPROTEASE EGY1, CHLOROPLASTIC-RELATED"/>
    <property type="match status" value="1"/>
</dbReference>
<evidence type="ECO:0000313" key="12">
    <source>
        <dbReference type="EMBL" id="OGG07225.1"/>
    </source>
</evidence>
<feature type="transmembrane region" description="Helical" evidence="10">
    <location>
        <begin position="244"/>
        <end position="268"/>
    </location>
</feature>
<comment type="cofactor">
    <cofactor evidence="1">
        <name>Zn(2+)</name>
        <dbReference type="ChEBI" id="CHEBI:29105"/>
    </cofactor>
</comment>
<evidence type="ECO:0000256" key="1">
    <source>
        <dbReference type="ARBA" id="ARBA00001947"/>
    </source>
</evidence>
<evidence type="ECO:0000256" key="10">
    <source>
        <dbReference type="SAM" id="Phobius"/>
    </source>
</evidence>
<keyword evidence="6" id="KW-0378">Hydrolase</keyword>
<feature type="transmembrane region" description="Helical" evidence="10">
    <location>
        <begin position="87"/>
        <end position="107"/>
    </location>
</feature>
<evidence type="ECO:0000259" key="11">
    <source>
        <dbReference type="Pfam" id="PF02163"/>
    </source>
</evidence>
<gene>
    <name evidence="12" type="ORF">A3F83_14060</name>
</gene>
<comment type="subcellular location">
    <subcellularLocation>
        <location evidence="2">Membrane</location>
        <topology evidence="2">Multi-pass membrane protein</topology>
    </subcellularLocation>
</comment>
<evidence type="ECO:0000256" key="2">
    <source>
        <dbReference type="ARBA" id="ARBA00004141"/>
    </source>
</evidence>
<sequence length="358" mass="40167">MDPYSQFSSAGRELEAYLNVIYNRYRMFDLRSEWMIRGVLKPRFVRMRGRLADYLKSFRGRYSFETVGDETYLTISASVTGERRQNYRLHLALFLFTILTTLFVGSLREGGDPFVAAADLSLGVPFSAAIMLILLVHELGHYFAARYHGMDVTLPYFIPLPPPFIFGTGGALIKMRSPMFSRRMLLDVGAAGPIAGFVVSVPVLIIGLMSSQWSPVPSQYFVPGKSLLFSWLAERIVGPAPPGAFLQMSSVAFAGWIGFFVTAMNMLPIGQLDGGHIAYALFGRRHTRIAYAFFVLLLGLGYFWPGWFVWALMILLLIRVKHPPIIDEDIPLDPRRKLIGAVTLIILLLTFMPLPILA</sequence>
<keyword evidence="4" id="KW-0645">Protease</keyword>
<feature type="transmembrane region" description="Helical" evidence="10">
    <location>
        <begin position="114"/>
        <end position="136"/>
    </location>
</feature>
<dbReference type="PANTHER" id="PTHR31412">
    <property type="entry name" value="ZINC METALLOPROTEASE EGY1"/>
    <property type="match status" value="1"/>
</dbReference>
<dbReference type="Pfam" id="PF02163">
    <property type="entry name" value="Peptidase_M50"/>
    <property type="match status" value="1"/>
</dbReference>
<organism evidence="12 13">
    <name type="scientific">Candidatus Glassbacteria bacterium RIFCSPLOWO2_12_FULL_58_11</name>
    <dbReference type="NCBI Taxonomy" id="1817867"/>
    <lineage>
        <taxon>Bacteria</taxon>
        <taxon>Candidatus Glassiibacteriota</taxon>
    </lineage>
</organism>
<dbReference type="GO" id="GO:0016020">
    <property type="term" value="C:membrane"/>
    <property type="evidence" value="ECO:0007669"/>
    <property type="project" value="UniProtKB-SubCell"/>
</dbReference>
<dbReference type="CDD" id="cd06160">
    <property type="entry name" value="S2P-M50_like_2"/>
    <property type="match status" value="1"/>
</dbReference>
<keyword evidence="7" id="KW-0809">Transit peptide</keyword>
<feature type="transmembrane region" description="Helical" evidence="10">
    <location>
        <begin position="289"/>
        <end position="318"/>
    </location>
</feature>
<evidence type="ECO:0000256" key="3">
    <source>
        <dbReference type="ARBA" id="ARBA00007931"/>
    </source>
</evidence>
<comment type="similarity">
    <text evidence="3">Belongs to the peptidase M50B family.</text>
</comment>
<evidence type="ECO:0000256" key="8">
    <source>
        <dbReference type="ARBA" id="ARBA00022989"/>
    </source>
</evidence>
<evidence type="ECO:0000256" key="7">
    <source>
        <dbReference type="ARBA" id="ARBA00022946"/>
    </source>
</evidence>
<keyword evidence="8 10" id="KW-1133">Transmembrane helix</keyword>
<dbReference type="AlphaFoldDB" id="A0A1F5Z4D2"/>
<dbReference type="InterPro" id="IPR044838">
    <property type="entry name" value="EGY1-like"/>
</dbReference>
<name>A0A1F5Z4D2_9BACT</name>
<dbReference type="Proteomes" id="UP000179129">
    <property type="component" value="Unassembled WGS sequence"/>
</dbReference>
<feature type="transmembrane region" description="Helical" evidence="10">
    <location>
        <begin position="185"/>
        <end position="209"/>
    </location>
</feature>
<feature type="transmembrane region" description="Helical" evidence="10">
    <location>
        <begin position="156"/>
        <end position="173"/>
    </location>
</feature>
<dbReference type="EMBL" id="MFIX01000001">
    <property type="protein sequence ID" value="OGG07225.1"/>
    <property type="molecule type" value="Genomic_DNA"/>
</dbReference>
<reference evidence="12 13" key="1">
    <citation type="journal article" date="2016" name="Nat. Commun.">
        <title>Thousands of microbial genomes shed light on interconnected biogeochemical processes in an aquifer system.</title>
        <authorList>
            <person name="Anantharaman K."/>
            <person name="Brown C.T."/>
            <person name="Hug L.A."/>
            <person name="Sharon I."/>
            <person name="Castelle C.J."/>
            <person name="Probst A.J."/>
            <person name="Thomas B.C."/>
            <person name="Singh A."/>
            <person name="Wilkins M.J."/>
            <person name="Karaoz U."/>
            <person name="Brodie E.L."/>
            <person name="Williams K.H."/>
            <person name="Hubbard S.S."/>
            <person name="Banfield J.F."/>
        </authorList>
    </citation>
    <scope>NUCLEOTIDE SEQUENCE [LARGE SCALE GENOMIC DNA]</scope>
</reference>
<evidence type="ECO:0000256" key="6">
    <source>
        <dbReference type="ARBA" id="ARBA00022801"/>
    </source>
</evidence>
<feature type="transmembrane region" description="Helical" evidence="10">
    <location>
        <begin position="338"/>
        <end position="357"/>
    </location>
</feature>
<proteinExistence type="inferred from homology"/>
<keyword evidence="9 10" id="KW-0472">Membrane</keyword>
<dbReference type="GO" id="GO:0006508">
    <property type="term" value="P:proteolysis"/>
    <property type="evidence" value="ECO:0007669"/>
    <property type="project" value="UniProtKB-KW"/>
</dbReference>
<protein>
    <recommendedName>
        <fullName evidence="11">Peptidase M50 domain-containing protein</fullName>
    </recommendedName>
</protein>
<keyword evidence="5 10" id="KW-0812">Transmembrane</keyword>
<dbReference type="InterPro" id="IPR008915">
    <property type="entry name" value="Peptidase_M50"/>
</dbReference>
<evidence type="ECO:0000256" key="9">
    <source>
        <dbReference type="ARBA" id="ARBA00023136"/>
    </source>
</evidence>
<dbReference type="GO" id="GO:0008233">
    <property type="term" value="F:peptidase activity"/>
    <property type="evidence" value="ECO:0007669"/>
    <property type="project" value="UniProtKB-KW"/>
</dbReference>
<accession>A0A1F5Z4D2</accession>
<evidence type="ECO:0000256" key="4">
    <source>
        <dbReference type="ARBA" id="ARBA00022670"/>
    </source>
</evidence>
<comment type="caution">
    <text evidence="12">The sequence shown here is derived from an EMBL/GenBank/DDBJ whole genome shotgun (WGS) entry which is preliminary data.</text>
</comment>
<feature type="domain" description="Peptidase M50" evidence="11">
    <location>
        <begin position="126"/>
        <end position="289"/>
    </location>
</feature>
<evidence type="ECO:0000313" key="13">
    <source>
        <dbReference type="Proteomes" id="UP000179129"/>
    </source>
</evidence>